<dbReference type="OrthoDB" id="3531052at2"/>
<reference evidence="3 4" key="1">
    <citation type="submission" date="2019-06" db="EMBL/GenBank/DDBJ databases">
        <title>Sequencing the genomes of 1000 actinobacteria strains.</title>
        <authorList>
            <person name="Klenk H.-P."/>
        </authorList>
    </citation>
    <scope>NUCLEOTIDE SEQUENCE [LARGE SCALE GENOMIC DNA]</scope>
    <source>
        <strain evidence="3 4">DSM 45928</strain>
    </source>
</reference>
<evidence type="ECO:0000256" key="1">
    <source>
        <dbReference type="SAM" id="MobiDB-lite"/>
    </source>
</evidence>
<evidence type="ECO:0000313" key="3">
    <source>
        <dbReference type="EMBL" id="TQL78586.1"/>
    </source>
</evidence>
<accession>A0A543B1C2</accession>
<sequence>MKLKYPDRPGMRWTEEALGEDASGEWTVVPAGSPVHLSRGRVIEFGSDQLFCYPRDGWWVAHFWGPELSIMVHHPDGSIERQVKSHPCYVDISTPPVRTREGISFVDLILDVVADEAGEITVLDENELPTANLPGDYLRQAQDARRKVVTAMRAGAPPFDDSPSRWRQEIAPSDGLTSSRPLLRADHHFIATSPTP</sequence>
<dbReference type="Pfam" id="PF04167">
    <property type="entry name" value="DUF402"/>
    <property type="match status" value="1"/>
</dbReference>
<keyword evidence="4" id="KW-1185">Reference proteome</keyword>
<evidence type="ECO:0000313" key="4">
    <source>
        <dbReference type="Proteomes" id="UP000317043"/>
    </source>
</evidence>
<comment type="caution">
    <text evidence="3">The sequence shown here is derived from an EMBL/GenBank/DDBJ whole genome shotgun (WGS) entry which is preliminary data.</text>
</comment>
<proteinExistence type="predicted"/>
<dbReference type="AlphaFoldDB" id="A0A543B1C2"/>
<name>A0A543B1C2_9ACTN</name>
<feature type="domain" description="DUF402" evidence="2">
    <location>
        <begin position="88"/>
        <end position="150"/>
    </location>
</feature>
<dbReference type="Proteomes" id="UP000317043">
    <property type="component" value="Unassembled WGS sequence"/>
</dbReference>
<dbReference type="SUPFAM" id="SSF159234">
    <property type="entry name" value="FomD-like"/>
    <property type="match status" value="1"/>
</dbReference>
<feature type="region of interest" description="Disordered" evidence="1">
    <location>
        <begin position="171"/>
        <end position="196"/>
    </location>
</feature>
<dbReference type="InterPro" id="IPR007295">
    <property type="entry name" value="DUF402"/>
</dbReference>
<dbReference type="RefSeq" id="WP_142043239.1">
    <property type="nucleotide sequence ID" value="NZ_JBHTGS010000003.1"/>
</dbReference>
<dbReference type="InterPro" id="IPR035930">
    <property type="entry name" value="FomD-like_sf"/>
</dbReference>
<evidence type="ECO:0000259" key="2">
    <source>
        <dbReference type="Pfam" id="PF04167"/>
    </source>
</evidence>
<dbReference type="Gene3D" id="2.40.380.10">
    <property type="entry name" value="FomD-like"/>
    <property type="match status" value="1"/>
</dbReference>
<dbReference type="InParanoid" id="A0A543B1C2"/>
<dbReference type="EMBL" id="VFOW01000001">
    <property type="protein sequence ID" value="TQL78586.1"/>
    <property type="molecule type" value="Genomic_DNA"/>
</dbReference>
<gene>
    <name evidence="3" type="ORF">FB566_4176</name>
</gene>
<organism evidence="3 4">
    <name type="scientific">Stackebrandtia endophytica</name>
    <dbReference type="NCBI Taxonomy" id="1496996"/>
    <lineage>
        <taxon>Bacteria</taxon>
        <taxon>Bacillati</taxon>
        <taxon>Actinomycetota</taxon>
        <taxon>Actinomycetes</taxon>
        <taxon>Glycomycetales</taxon>
        <taxon>Glycomycetaceae</taxon>
        <taxon>Stackebrandtia</taxon>
    </lineage>
</organism>
<protein>
    <recommendedName>
        <fullName evidence="2">DUF402 domain-containing protein</fullName>
    </recommendedName>
</protein>